<organism evidence="4 5">
    <name type="scientific">Nocardia vinacea</name>
    <dbReference type="NCBI Taxonomy" id="96468"/>
    <lineage>
        <taxon>Bacteria</taxon>
        <taxon>Bacillati</taxon>
        <taxon>Actinomycetota</taxon>
        <taxon>Actinomycetes</taxon>
        <taxon>Mycobacteriales</taxon>
        <taxon>Nocardiaceae</taxon>
        <taxon>Nocardia</taxon>
    </lineage>
</organism>
<gene>
    <name evidence="4" type="ORF">OG563_19320</name>
</gene>
<evidence type="ECO:0000313" key="4">
    <source>
        <dbReference type="EMBL" id="WUV50146.1"/>
    </source>
</evidence>
<keyword evidence="3" id="KW-0349">Heme</keyword>
<dbReference type="InterPro" id="IPR002401">
    <property type="entry name" value="Cyt_P450_E_grp-I"/>
</dbReference>
<dbReference type="Gene3D" id="1.10.630.10">
    <property type="entry name" value="Cytochrome P450"/>
    <property type="match status" value="1"/>
</dbReference>
<evidence type="ECO:0000256" key="1">
    <source>
        <dbReference type="ARBA" id="ARBA00001971"/>
    </source>
</evidence>
<comment type="cofactor">
    <cofactor evidence="1">
        <name>heme</name>
        <dbReference type="ChEBI" id="CHEBI:30413"/>
    </cofactor>
</comment>
<evidence type="ECO:0000313" key="5">
    <source>
        <dbReference type="Proteomes" id="UP001432062"/>
    </source>
</evidence>
<dbReference type="CDD" id="cd11053">
    <property type="entry name" value="CYP110-like"/>
    <property type="match status" value="1"/>
</dbReference>
<evidence type="ECO:0000256" key="2">
    <source>
        <dbReference type="ARBA" id="ARBA00010617"/>
    </source>
</evidence>
<dbReference type="InterPro" id="IPR001128">
    <property type="entry name" value="Cyt_P450"/>
</dbReference>
<accession>A0ABZ1Z4A9</accession>
<dbReference type="InterPro" id="IPR050121">
    <property type="entry name" value="Cytochrome_P450_monoxygenase"/>
</dbReference>
<dbReference type="InterPro" id="IPR036396">
    <property type="entry name" value="Cyt_P450_sf"/>
</dbReference>
<keyword evidence="5" id="KW-1185">Reference proteome</keyword>
<keyword evidence="3" id="KW-0408">Iron</keyword>
<reference evidence="4" key="1">
    <citation type="submission" date="2022-10" db="EMBL/GenBank/DDBJ databases">
        <title>The complete genomes of actinobacterial strains from the NBC collection.</title>
        <authorList>
            <person name="Joergensen T.S."/>
            <person name="Alvarez Arevalo M."/>
            <person name="Sterndorff E.B."/>
            <person name="Faurdal D."/>
            <person name="Vuksanovic O."/>
            <person name="Mourched A.-S."/>
            <person name="Charusanti P."/>
            <person name="Shaw S."/>
            <person name="Blin K."/>
            <person name="Weber T."/>
        </authorList>
    </citation>
    <scope>NUCLEOTIDE SEQUENCE</scope>
    <source>
        <strain evidence="4">NBC_01482</strain>
    </source>
</reference>
<dbReference type="PRINTS" id="PR00463">
    <property type="entry name" value="EP450I"/>
</dbReference>
<proteinExistence type="inferred from homology"/>
<dbReference type="EMBL" id="CP109441">
    <property type="protein sequence ID" value="WUV50146.1"/>
    <property type="molecule type" value="Genomic_DNA"/>
</dbReference>
<dbReference type="SUPFAM" id="SSF48264">
    <property type="entry name" value="Cytochrome P450"/>
    <property type="match status" value="1"/>
</dbReference>
<protein>
    <submittedName>
        <fullName evidence="4">Cytochrome P450</fullName>
    </submittedName>
</protein>
<name>A0ABZ1Z4A9_9NOCA</name>
<dbReference type="RefSeq" id="WP_327094840.1">
    <property type="nucleotide sequence ID" value="NZ_CP109149.1"/>
</dbReference>
<dbReference type="PANTHER" id="PTHR24305">
    <property type="entry name" value="CYTOCHROME P450"/>
    <property type="match status" value="1"/>
</dbReference>
<dbReference type="InterPro" id="IPR017972">
    <property type="entry name" value="Cyt_P450_CS"/>
</dbReference>
<dbReference type="Proteomes" id="UP001432062">
    <property type="component" value="Chromosome"/>
</dbReference>
<sequence length="475" mass="52245">MEHAGAPEEAALDAAPSTPRAPRMVVAHALAAGIDFERYFRWRREREGDPFYVRFPGFGAVLFTGTADGAREFFRAPIDLLEPPRPNPIEPLVGSASLILTAGERHRRDRALLAPAFHGTQIRAYGELIRESTIAEISGSTGESRPAWTPGTRIDSRAAARAITLRVILEAVFGVDSRERRAEYTTAVAEFLTAYSGPLMLVPALRRGLFGRAPWDRFVAARERLDELILTDIARRRAVGSVGADILGLLRATSYDDGTSITDDDLCDQLRTLLVAGHETTATSLVWALFHLHREPEALQRLRAELDAAGSDASPLELAGLPFLDAVCQETLRLHPAVPIVLRRLAASDCSQVARNNTVPFTLRGVELAAGDTMGIALPLLHSDPAVWTDAELFRPERFIDRKYRPYEFAPFGGGHRRCVGASLADYELRIVLATILGRRRLRLPPRYARGRAPLSVPHNIATGPHRSIPFDVIS</sequence>
<keyword evidence="3" id="KW-0560">Oxidoreductase</keyword>
<dbReference type="PRINTS" id="PR00385">
    <property type="entry name" value="P450"/>
</dbReference>
<dbReference type="Pfam" id="PF00067">
    <property type="entry name" value="p450"/>
    <property type="match status" value="1"/>
</dbReference>
<dbReference type="PROSITE" id="PS00086">
    <property type="entry name" value="CYTOCHROME_P450"/>
    <property type="match status" value="1"/>
</dbReference>
<evidence type="ECO:0000256" key="3">
    <source>
        <dbReference type="RuleBase" id="RU000461"/>
    </source>
</evidence>
<keyword evidence="3" id="KW-0479">Metal-binding</keyword>
<comment type="similarity">
    <text evidence="2 3">Belongs to the cytochrome P450 family.</text>
</comment>
<dbReference type="PANTHER" id="PTHR24305:SF166">
    <property type="entry name" value="CYTOCHROME P450 12A4, MITOCHONDRIAL-RELATED"/>
    <property type="match status" value="1"/>
</dbReference>
<keyword evidence="3" id="KW-0503">Monooxygenase</keyword>